<reference evidence="3 4" key="1">
    <citation type="submission" date="2016-10" db="EMBL/GenBank/DDBJ databases">
        <authorList>
            <person name="de Groot N.N."/>
        </authorList>
    </citation>
    <scope>NUCLEOTIDE SEQUENCE [LARGE SCALE GENOMIC DNA]</scope>
    <source>
        <strain evidence="3 4">DSM 28286</strain>
    </source>
</reference>
<evidence type="ECO:0000259" key="2">
    <source>
        <dbReference type="Pfam" id="PF00535"/>
    </source>
</evidence>
<dbReference type="InterPro" id="IPR001173">
    <property type="entry name" value="Glyco_trans_2-like"/>
</dbReference>
<dbReference type="PANTHER" id="PTHR43630:SF2">
    <property type="entry name" value="GLYCOSYLTRANSFERASE"/>
    <property type="match status" value="1"/>
</dbReference>
<evidence type="ECO:0000313" key="3">
    <source>
        <dbReference type="EMBL" id="SFQ18470.1"/>
    </source>
</evidence>
<dbReference type="Gene3D" id="3.90.550.10">
    <property type="entry name" value="Spore Coat Polysaccharide Biosynthesis Protein SpsA, Chain A"/>
    <property type="match status" value="1"/>
</dbReference>
<dbReference type="AlphaFoldDB" id="A0A1I5WFF6"/>
<gene>
    <name evidence="3" type="ORF">SAMN05444277_106153</name>
</gene>
<dbReference type="Proteomes" id="UP000199031">
    <property type="component" value="Unassembled WGS sequence"/>
</dbReference>
<dbReference type="PANTHER" id="PTHR43630">
    <property type="entry name" value="POLY-BETA-1,6-N-ACETYL-D-GLUCOSAMINE SYNTHASE"/>
    <property type="match status" value="1"/>
</dbReference>
<name>A0A1I5WFF6_9BACT</name>
<dbReference type="CDD" id="cd02511">
    <property type="entry name" value="Beta4Glucosyltransferase"/>
    <property type="match status" value="1"/>
</dbReference>
<dbReference type="GO" id="GO:0016740">
    <property type="term" value="F:transferase activity"/>
    <property type="evidence" value="ECO:0007669"/>
    <property type="project" value="UniProtKB-KW"/>
</dbReference>
<accession>A0A1I5WFF6</accession>
<protein>
    <submittedName>
        <fullName evidence="3">Glycosyltransferase involved in cell wall bisynthesis</fullName>
    </submittedName>
</protein>
<dbReference type="SUPFAM" id="SSF53448">
    <property type="entry name" value="Nucleotide-diphospho-sugar transferases"/>
    <property type="match status" value="1"/>
</dbReference>
<keyword evidence="3" id="KW-0808">Transferase</keyword>
<evidence type="ECO:0000313" key="4">
    <source>
        <dbReference type="Proteomes" id="UP000199031"/>
    </source>
</evidence>
<organism evidence="3 4">
    <name type="scientific">Parafilimonas terrae</name>
    <dbReference type="NCBI Taxonomy" id="1465490"/>
    <lineage>
        <taxon>Bacteria</taxon>
        <taxon>Pseudomonadati</taxon>
        <taxon>Bacteroidota</taxon>
        <taxon>Chitinophagia</taxon>
        <taxon>Chitinophagales</taxon>
        <taxon>Chitinophagaceae</taxon>
        <taxon>Parafilimonas</taxon>
    </lineage>
</organism>
<dbReference type="EMBL" id="FOXQ01000006">
    <property type="protein sequence ID" value="SFQ18470.1"/>
    <property type="molecule type" value="Genomic_DNA"/>
</dbReference>
<keyword evidence="4" id="KW-1185">Reference proteome</keyword>
<dbReference type="Pfam" id="PF00535">
    <property type="entry name" value="Glycos_transf_2"/>
    <property type="match status" value="1"/>
</dbReference>
<proteinExistence type="inferred from homology"/>
<dbReference type="STRING" id="1465490.SAMN05444277_106153"/>
<sequence>MPQPLLMLTINSTKQSQPGFNNSRAVPAQTLTAVILTWNEEENIARTLHHLTWLEKIIIVDSGSTDKTVELINSFSNTEIYVRKFDTHAQQWNYGLSLCSSEWILSLDADYILTYAFIEEIKQKLVQNHACAFNAGFEFVLFERSLASNNTTPRPVLFKRCNCIYYDDGHTQRLRINGKTADLKNKILHDDRKPLSRWLLNQSAYSMKEATMLMTKPGPEMSFLEKLRKKRIYTPLMMFFFCLLRKRMLFNGQRGWHYTLQRTIVEMLISLRLTEEKINKK</sequence>
<feature type="domain" description="Glycosyltransferase 2-like" evidence="2">
    <location>
        <begin position="33"/>
        <end position="149"/>
    </location>
</feature>
<comment type="similarity">
    <text evidence="1">Belongs to the glycosyltransferase 2 family. WaaE/KdtX subfamily.</text>
</comment>
<evidence type="ECO:0000256" key="1">
    <source>
        <dbReference type="ARBA" id="ARBA00038494"/>
    </source>
</evidence>
<dbReference type="InterPro" id="IPR029044">
    <property type="entry name" value="Nucleotide-diphossugar_trans"/>
</dbReference>